<organism evidence="1 2">
    <name type="scientific">Pseudomonas neuropathica</name>
    <dbReference type="NCBI Taxonomy" id="2730425"/>
    <lineage>
        <taxon>Bacteria</taxon>
        <taxon>Pseudomonadati</taxon>
        <taxon>Pseudomonadota</taxon>
        <taxon>Gammaproteobacteria</taxon>
        <taxon>Pseudomonadales</taxon>
        <taxon>Pseudomonadaceae</taxon>
        <taxon>Pseudomonas</taxon>
    </lineage>
</organism>
<gene>
    <name evidence="1" type="ORF">ACJEBM_07255</name>
</gene>
<dbReference type="EMBL" id="JBJHQE010000008">
    <property type="protein sequence ID" value="MFK9080470.1"/>
    <property type="molecule type" value="Genomic_DNA"/>
</dbReference>
<keyword evidence="2" id="KW-1185">Reference proteome</keyword>
<comment type="caution">
    <text evidence="1">The sequence shown here is derived from an EMBL/GenBank/DDBJ whole genome shotgun (WGS) entry which is preliminary data.</text>
</comment>
<evidence type="ECO:0000313" key="2">
    <source>
        <dbReference type="Proteomes" id="UP001622950"/>
    </source>
</evidence>
<sequence>MDMVRVISSAITAVGYDATTGRMKITFKQGRTYDFCRVPSQVHQDLMAAVSKGSYFDKVIKDRYQC</sequence>
<evidence type="ECO:0000313" key="1">
    <source>
        <dbReference type="EMBL" id="MFK9080470.1"/>
    </source>
</evidence>
<proteinExistence type="predicted"/>
<accession>A0ACC7MUG2</accession>
<dbReference type="Proteomes" id="UP001622950">
    <property type="component" value="Unassembled WGS sequence"/>
</dbReference>
<name>A0ACC7MUG2_9PSED</name>
<protein>
    <submittedName>
        <fullName evidence="1">KTSC domain-containing protein</fullName>
    </submittedName>
</protein>
<reference evidence="1" key="1">
    <citation type="submission" date="2024-11" db="EMBL/GenBank/DDBJ databases">
        <authorList>
            <person name="Lucas J.A."/>
        </authorList>
    </citation>
    <scope>NUCLEOTIDE SEQUENCE</scope>
    <source>
        <strain evidence="1">Z 8.8</strain>
    </source>
</reference>